<protein>
    <submittedName>
        <fullName evidence="1">Uncharacterized protein</fullName>
    </submittedName>
</protein>
<evidence type="ECO:0000313" key="1">
    <source>
        <dbReference type="EMBL" id="KNE99400.1"/>
    </source>
</evidence>
<sequence>MEWEAVAICGEAIDLQHSEGDPSLQKHMWDLVRKLGPPCSRGMASLGMFNNRVGVVKPLRKIEWTSCFSDGPEGRILGLYQRKRFSCRPEANHVISRRVTPNHKVHLGQLLRLNDMRSLGYLRGGYLVTETPCEIRQTRL</sequence>
<reference evidence="2" key="1">
    <citation type="submission" date="2014-03" db="EMBL/GenBank/DDBJ databases">
        <title>The Genome Sequence of Puccinia striiformis f. sp. tritici PST-78.</title>
        <authorList>
            <consortium name="The Broad Institute Genome Sequencing Platform"/>
            <person name="Cuomo C."/>
            <person name="Hulbert S."/>
            <person name="Chen X."/>
            <person name="Walker B."/>
            <person name="Young S.K."/>
            <person name="Zeng Q."/>
            <person name="Gargeya S."/>
            <person name="Fitzgerald M."/>
            <person name="Haas B."/>
            <person name="Abouelleil A."/>
            <person name="Alvarado L."/>
            <person name="Arachchi H.M."/>
            <person name="Berlin A.M."/>
            <person name="Chapman S.B."/>
            <person name="Goldberg J."/>
            <person name="Griggs A."/>
            <person name="Gujja S."/>
            <person name="Hansen M."/>
            <person name="Howarth C."/>
            <person name="Imamovic A."/>
            <person name="Larimer J."/>
            <person name="McCowan C."/>
            <person name="Montmayeur A."/>
            <person name="Murphy C."/>
            <person name="Neiman D."/>
            <person name="Pearson M."/>
            <person name="Priest M."/>
            <person name="Roberts A."/>
            <person name="Saif S."/>
            <person name="Shea T."/>
            <person name="Sisk P."/>
            <person name="Sykes S."/>
            <person name="Wortman J."/>
            <person name="Nusbaum C."/>
            <person name="Birren B."/>
        </authorList>
    </citation>
    <scope>NUCLEOTIDE SEQUENCE [LARGE SCALE GENOMIC DNA]</scope>
    <source>
        <strain evidence="2">race PST-78</strain>
    </source>
</reference>
<dbReference type="Proteomes" id="UP000054564">
    <property type="component" value="Unassembled WGS sequence"/>
</dbReference>
<proteinExistence type="predicted"/>
<dbReference type="AlphaFoldDB" id="A0A0L0VJE9"/>
<accession>A0A0L0VJE9</accession>
<comment type="caution">
    <text evidence="1">The sequence shown here is derived from an EMBL/GenBank/DDBJ whole genome shotgun (WGS) entry which is preliminary data.</text>
</comment>
<evidence type="ECO:0000313" key="2">
    <source>
        <dbReference type="Proteomes" id="UP000054564"/>
    </source>
</evidence>
<gene>
    <name evidence="1" type="ORF">PSTG_07330</name>
</gene>
<name>A0A0L0VJE9_9BASI</name>
<organism evidence="1 2">
    <name type="scientific">Puccinia striiformis f. sp. tritici PST-78</name>
    <dbReference type="NCBI Taxonomy" id="1165861"/>
    <lineage>
        <taxon>Eukaryota</taxon>
        <taxon>Fungi</taxon>
        <taxon>Dikarya</taxon>
        <taxon>Basidiomycota</taxon>
        <taxon>Pucciniomycotina</taxon>
        <taxon>Pucciniomycetes</taxon>
        <taxon>Pucciniales</taxon>
        <taxon>Pucciniaceae</taxon>
        <taxon>Puccinia</taxon>
    </lineage>
</organism>
<dbReference type="EMBL" id="AJIL01000046">
    <property type="protein sequence ID" value="KNE99400.1"/>
    <property type="molecule type" value="Genomic_DNA"/>
</dbReference>
<keyword evidence="2" id="KW-1185">Reference proteome</keyword>